<dbReference type="OrthoDB" id="1579323at2759"/>
<dbReference type="GO" id="GO:0005524">
    <property type="term" value="F:ATP binding"/>
    <property type="evidence" value="ECO:0007669"/>
    <property type="project" value="UniProtKB-KW"/>
</dbReference>
<keyword evidence="6" id="KW-0175">Coiled coil</keyword>
<keyword evidence="4" id="KW-0611">Plant defense</keyword>
<evidence type="ECO:0000256" key="3">
    <source>
        <dbReference type="ARBA" id="ARBA00022737"/>
    </source>
</evidence>
<dbReference type="AlphaFoldDB" id="A0A2U1LTK2"/>
<dbReference type="InterPro" id="IPR042197">
    <property type="entry name" value="Apaf_helical"/>
</dbReference>
<evidence type="ECO:0000256" key="4">
    <source>
        <dbReference type="ARBA" id="ARBA00022821"/>
    </source>
</evidence>
<dbReference type="Pfam" id="PF00931">
    <property type="entry name" value="NB-ARC"/>
    <property type="match status" value="1"/>
</dbReference>
<name>A0A2U1LTK2_ARTAN</name>
<dbReference type="SUPFAM" id="SSF52540">
    <property type="entry name" value="P-loop containing nucleoside triphosphate hydrolases"/>
    <property type="match status" value="1"/>
</dbReference>
<feature type="coiled-coil region" evidence="6">
    <location>
        <begin position="28"/>
        <end position="62"/>
    </location>
</feature>
<dbReference type="Gene3D" id="3.80.10.10">
    <property type="entry name" value="Ribonuclease Inhibitor"/>
    <property type="match status" value="2"/>
</dbReference>
<dbReference type="EMBL" id="PKPP01007826">
    <property type="protein sequence ID" value="PWA52336.1"/>
    <property type="molecule type" value="Genomic_DNA"/>
</dbReference>
<dbReference type="SUPFAM" id="SSF52058">
    <property type="entry name" value="L domain-like"/>
    <property type="match status" value="1"/>
</dbReference>
<dbReference type="SMART" id="SM00382">
    <property type="entry name" value="AAA"/>
    <property type="match status" value="1"/>
</dbReference>
<proteinExistence type="inferred from homology"/>
<comment type="similarity">
    <text evidence="1">Belongs to the disease resistance NB-LRR family.</text>
</comment>
<keyword evidence="5" id="KW-0067">ATP-binding</keyword>
<dbReference type="InterPro" id="IPR050905">
    <property type="entry name" value="Plant_NBS-LRR"/>
</dbReference>
<dbReference type="InterPro" id="IPR057135">
    <property type="entry name" value="At4g27190-like_LRR"/>
</dbReference>
<dbReference type="InterPro" id="IPR002182">
    <property type="entry name" value="NB-ARC"/>
</dbReference>
<dbReference type="PRINTS" id="PR00364">
    <property type="entry name" value="DISEASERSIST"/>
</dbReference>
<comment type="caution">
    <text evidence="9">The sequence shown here is derived from an EMBL/GenBank/DDBJ whole genome shotgun (WGS) entry which is preliminary data.</text>
</comment>
<evidence type="ECO:0000313" key="10">
    <source>
        <dbReference type="Proteomes" id="UP000245207"/>
    </source>
</evidence>
<dbReference type="InterPro" id="IPR032675">
    <property type="entry name" value="LRR_dom_sf"/>
</dbReference>
<feature type="domain" description="AAA+ ATPase" evidence="8">
    <location>
        <begin position="170"/>
        <end position="288"/>
    </location>
</feature>
<evidence type="ECO:0000256" key="7">
    <source>
        <dbReference type="SAM" id="MobiDB-lite"/>
    </source>
</evidence>
<dbReference type="Gene3D" id="1.10.8.430">
    <property type="entry name" value="Helical domain of apoptotic protease-activating factors"/>
    <property type="match status" value="1"/>
</dbReference>
<evidence type="ECO:0000259" key="8">
    <source>
        <dbReference type="SMART" id="SM00382"/>
    </source>
</evidence>
<dbReference type="PANTHER" id="PTHR33463">
    <property type="entry name" value="NB-ARC DOMAIN-CONTAINING PROTEIN-RELATED"/>
    <property type="match status" value="1"/>
</dbReference>
<dbReference type="InterPro" id="IPR027417">
    <property type="entry name" value="P-loop_NTPase"/>
</dbReference>
<evidence type="ECO:0000256" key="1">
    <source>
        <dbReference type="ARBA" id="ARBA00008894"/>
    </source>
</evidence>
<dbReference type="SMART" id="SM00369">
    <property type="entry name" value="LRR_TYP"/>
    <property type="match status" value="4"/>
</dbReference>
<dbReference type="PANTHER" id="PTHR33463:SF198">
    <property type="entry name" value="RPP4C3"/>
    <property type="match status" value="1"/>
</dbReference>
<evidence type="ECO:0000256" key="6">
    <source>
        <dbReference type="SAM" id="Coils"/>
    </source>
</evidence>
<dbReference type="GO" id="GO:0006952">
    <property type="term" value="P:defense response"/>
    <property type="evidence" value="ECO:0007669"/>
    <property type="project" value="UniProtKB-KW"/>
</dbReference>
<dbReference type="GO" id="GO:0051707">
    <property type="term" value="P:response to other organism"/>
    <property type="evidence" value="ECO:0007669"/>
    <property type="project" value="UniProtKB-ARBA"/>
</dbReference>
<keyword evidence="2" id="KW-0433">Leucine-rich repeat</keyword>
<dbReference type="Gene3D" id="1.10.10.10">
    <property type="entry name" value="Winged helix-like DNA-binding domain superfamily/Winged helix DNA-binding domain"/>
    <property type="match status" value="1"/>
</dbReference>
<dbReference type="InterPro" id="IPR003593">
    <property type="entry name" value="AAA+_ATPase"/>
</dbReference>
<dbReference type="PROSITE" id="PS51450">
    <property type="entry name" value="LRR"/>
    <property type="match status" value="2"/>
</dbReference>
<accession>A0A2U1LTK2</accession>
<dbReference type="Pfam" id="PF13855">
    <property type="entry name" value="LRR_8"/>
    <property type="match status" value="1"/>
</dbReference>
<dbReference type="InterPro" id="IPR003591">
    <property type="entry name" value="Leu-rich_rpt_typical-subtyp"/>
</dbReference>
<reference evidence="9 10" key="1">
    <citation type="journal article" date="2018" name="Mol. Plant">
        <title>The genome of Artemisia annua provides insight into the evolution of Asteraceae family and artemisinin biosynthesis.</title>
        <authorList>
            <person name="Shen Q."/>
            <person name="Zhang L."/>
            <person name="Liao Z."/>
            <person name="Wang S."/>
            <person name="Yan T."/>
            <person name="Shi P."/>
            <person name="Liu M."/>
            <person name="Fu X."/>
            <person name="Pan Q."/>
            <person name="Wang Y."/>
            <person name="Lv Z."/>
            <person name="Lu X."/>
            <person name="Zhang F."/>
            <person name="Jiang W."/>
            <person name="Ma Y."/>
            <person name="Chen M."/>
            <person name="Hao X."/>
            <person name="Li L."/>
            <person name="Tang Y."/>
            <person name="Lv G."/>
            <person name="Zhou Y."/>
            <person name="Sun X."/>
            <person name="Brodelius P.E."/>
            <person name="Rose J.K.C."/>
            <person name="Tang K."/>
        </authorList>
    </citation>
    <scope>NUCLEOTIDE SEQUENCE [LARGE SCALE GENOMIC DNA]</scope>
    <source>
        <strain evidence="10">cv. Huhao1</strain>
        <tissue evidence="9">Leaf</tissue>
    </source>
</reference>
<dbReference type="InterPro" id="IPR001611">
    <property type="entry name" value="Leu-rich_rpt"/>
</dbReference>
<evidence type="ECO:0000313" key="9">
    <source>
        <dbReference type="EMBL" id="PWA52336.1"/>
    </source>
</evidence>
<dbReference type="InterPro" id="IPR036388">
    <property type="entry name" value="WH-like_DNA-bd_sf"/>
</dbReference>
<gene>
    <name evidence="9" type="ORF">CTI12_AA281250</name>
</gene>
<organism evidence="9 10">
    <name type="scientific">Artemisia annua</name>
    <name type="common">Sweet wormwood</name>
    <dbReference type="NCBI Taxonomy" id="35608"/>
    <lineage>
        <taxon>Eukaryota</taxon>
        <taxon>Viridiplantae</taxon>
        <taxon>Streptophyta</taxon>
        <taxon>Embryophyta</taxon>
        <taxon>Tracheophyta</taxon>
        <taxon>Spermatophyta</taxon>
        <taxon>Magnoliopsida</taxon>
        <taxon>eudicotyledons</taxon>
        <taxon>Gunneridae</taxon>
        <taxon>Pentapetalae</taxon>
        <taxon>asterids</taxon>
        <taxon>campanulids</taxon>
        <taxon>Asterales</taxon>
        <taxon>Asteraceae</taxon>
        <taxon>Asteroideae</taxon>
        <taxon>Anthemideae</taxon>
        <taxon>Artemisiinae</taxon>
        <taxon>Artemisia</taxon>
    </lineage>
</organism>
<evidence type="ECO:0000256" key="5">
    <source>
        <dbReference type="ARBA" id="ARBA00022840"/>
    </source>
</evidence>
<evidence type="ECO:0000256" key="2">
    <source>
        <dbReference type="ARBA" id="ARBA00022614"/>
    </source>
</evidence>
<dbReference type="Proteomes" id="UP000245207">
    <property type="component" value="Unassembled WGS sequence"/>
</dbReference>
<dbReference type="STRING" id="35608.A0A2U1LTK2"/>
<feature type="region of interest" description="Disordered" evidence="7">
    <location>
        <begin position="959"/>
        <end position="987"/>
    </location>
</feature>
<keyword evidence="5" id="KW-0547">Nucleotide-binding</keyword>
<sequence length="987" mass="113080">MGDALTSNLVKRVLDSLFGLAKREIGYIQNCTQNVNKLKNEVEKLKDMRGRFQKRIDEAKDRGDDLLDGLQKWMDKADDEISDADKFLEQEAKAKKNMKTTYHYSKAARKKLALILQHHEDGKAYESCVSVSIPILLPGPIELYQRKNLDDIDTQNLALEKIIRAIKDDCTQIVGIYGLGGVGKTTLAEEAALAVKNLFADVVLITVSHNVDVEKIKKKVEVAAKRIMKGEKILIILDDVWEELKLETLCIPCGDDYKNCKILLTSRNIDVCTAMNAQCSIHIDSLVEKEAWILFKRVVGERVENDLTLKHVAKNVCEECGGLPLIIQVVGNTLKAKTIYFWEAALEKLKNAAPLDISQDIRKAYIHLKLSYDFLQSEDAKLCFLLCSMFPEDTLIPVERLTHYMVGLRQLHVINNIEDARNRVRIAVDTLRSTFLLLDGNNEFTTKMHDVVRDVALIIASEDNNNYFVRAGFGLMKWWPRRDELESYRRISLMQNSIRKIPDYALDVPHLDTFLIQENHNLSMISDAFIKSMIKVRILDMEHNNISSLPQSLKLLTNLRVLNLGGNRLFREISILGELIKLEILILHSTGIEEIPEEIGQLANIRMLDIKCCHGLSHVATGVISNFRWLEELYIGYHMTNKDDNNCLVELSELPTLTFLDLFVPDFDIIPQNVKFGTLKGFRIQIGGYEDDVHINKYPYLLSKRSVILCKWYATSPLLMHIRELIEVSDYLILEGIQNWNNILPSMYFEGFENVKRMIVSHCHNVSCLVDTKDWDYDPSLFKGIDEGYIKEKFLSRLELLSLQDMHKLEVMWKCPDRYISLGNLVKVDISFCDKLVRLFSLSVAKGLVSMKELSIKYCRCLEEVITVGDEIADIVFPALARICLIGLGHLKHFCSGHSYIYYPSLVDVSIIHCGDMERWGHEYHHTPKLTHVNLEPLDGPSAINNVIYQIREKNTNKPADAKADRYQEDVKRKISPRDAKYERSLF</sequence>
<protein>
    <submittedName>
        <fullName evidence="9">NB-ARC domains-containing protein</fullName>
    </submittedName>
</protein>
<keyword evidence="10" id="KW-1185">Reference proteome</keyword>
<dbReference type="Gene3D" id="3.40.50.300">
    <property type="entry name" value="P-loop containing nucleotide triphosphate hydrolases"/>
    <property type="match status" value="1"/>
</dbReference>
<dbReference type="GO" id="GO:0043531">
    <property type="term" value="F:ADP binding"/>
    <property type="evidence" value="ECO:0007669"/>
    <property type="project" value="InterPro"/>
</dbReference>
<keyword evidence="3" id="KW-0677">Repeat</keyword>
<dbReference type="Pfam" id="PF23247">
    <property type="entry name" value="LRR_RPS2"/>
    <property type="match status" value="1"/>
</dbReference>